<reference evidence="1" key="1">
    <citation type="submission" date="2018-05" db="EMBL/GenBank/DDBJ databases">
        <authorList>
            <person name="Lanie J.A."/>
            <person name="Ng W.-L."/>
            <person name="Kazmierczak K.M."/>
            <person name="Andrzejewski T.M."/>
            <person name="Davidsen T.M."/>
            <person name="Wayne K.J."/>
            <person name="Tettelin H."/>
            <person name="Glass J.I."/>
            <person name="Rusch D."/>
            <person name="Podicherti R."/>
            <person name="Tsui H.-C.T."/>
            <person name="Winkler M.E."/>
        </authorList>
    </citation>
    <scope>NUCLEOTIDE SEQUENCE</scope>
</reference>
<dbReference type="AlphaFoldDB" id="A0A382MN83"/>
<feature type="non-terminal residue" evidence="1">
    <location>
        <position position="34"/>
    </location>
</feature>
<dbReference type="EMBL" id="UINC01094386">
    <property type="protein sequence ID" value="SVC49585.1"/>
    <property type="molecule type" value="Genomic_DNA"/>
</dbReference>
<protein>
    <submittedName>
        <fullName evidence="1">Uncharacterized protein</fullName>
    </submittedName>
</protein>
<organism evidence="1">
    <name type="scientific">marine metagenome</name>
    <dbReference type="NCBI Taxonomy" id="408172"/>
    <lineage>
        <taxon>unclassified sequences</taxon>
        <taxon>metagenomes</taxon>
        <taxon>ecological metagenomes</taxon>
    </lineage>
</organism>
<accession>A0A382MN83</accession>
<evidence type="ECO:0000313" key="1">
    <source>
        <dbReference type="EMBL" id="SVC49585.1"/>
    </source>
</evidence>
<gene>
    <name evidence="1" type="ORF">METZ01_LOCUS302439</name>
</gene>
<sequence>MIRLSCVSRTLFTREILQFMPDLDPVTLSVLKGR</sequence>
<proteinExistence type="predicted"/>
<name>A0A382MN83_9ZZZZ</name>